<evidence type="ECO:0000256" key="1">
    <source>
        <dbReference type="SAM" id="Coils"/>
    </source>
</evidence>
<accession>A0A4R4ZGW2</accession>
<dbReference type="Proteomes" id="UP000295124">
    <property type="component" value="Unassembled WGS sequence"/>
</dbReference>
<reference evidence="2 3" key="1">
    <citation type="submission" date="2019-03" db="EMBL/GenBank/DDBJ databases">
        <title>Draft genome sequences of novel Actinobacteria.</title>
        <authorList>
            <person name="Sahin N."/>
            <person name="Ay H."/>
            <person name="Saygin H."/>
        </authorList>
    </citation>
    <scope>NUCLEOTIDE SEQUENCE [LARGE SCALE GENOMIC DNA]</scope>
    <source>
        <strain evidence="2 3">JCM 13523</strain>
    </source>
</reference>
<gene>
    <name evidence="2" type="ORF">E1263_21875</name>
</gene>
<comment type="caution">
    <text evidence="2">The sequence shown here is derived from an EMBL/GenBank/DDBJ whole genome shotgun (WGS) entry which is preliminary data.</text>
</comment>
<name>A0A4R4ZGW2_9ACTN</name>
<organism evidence="2 3">
    <name type="scientific">Kribbella antibiotica</name>
    <dbReference type="NCBI Taxonomy" id="190195"/>
    <lineage>
        <taxon>Bacteria</taxon>
        <taxon>Bacillati</taxon>
        <taxon>Actinomycetota</taxon>
        <taxon>Actinomycetes</taxon>
        <taxon>Propionibacteriales</taxon>
        <taxon>Kribbellaceae</taxon>
        <taxon>Kribbella</taxon>
    </lineage>
</organism>
<protein>
    <submittedName>
        <fullName evidence="2">Uncharacterized protein</fullName>
    </submittedName>
</protein>
<evidence type="ECO:0000313" key="2">
    <source>
        <dbReference type="EMBL" id="TDD57858.1"/>
    </source>
</evidence>
<dbReference type="AlphaFoldDB" id="A0A4R4ZGW2"/>
<feature type="coiled-coil region" evidence="1">
    <location>
        <begin position="20"/>
        <end position="47"/>
    </location>
</feature>
<dbReference type="EMBL" id="SMKX01000064">
    <property type="protein sequence ID" value="TDD57858.1"/>
    <property type="molecule type" value="Genomic_DNA"/>
</dbReference>
<proteinExistence type="predicted"/>
<keyword evidence="3" id="KW-1185">Reference proteome</keyword>
<dbReference type="OrthoDB" id="3748689at2"/>
<keyword evidence="1" id="KW-0175">Coiled coil</keyword>
<dbReference type="RefSeq" id="WP_132170271.1">
    <property type="nucleotide sequence ID" value="NZ_SMKX01000064.1"/>
</dbReference>
<evidence type="ECO:0000313" key="3">
    <source>
        <dbReference type="Proteomes" id="UP000295124"/>
    </source>
</evidence>
<sequence length="66" mass="7262">MAKALLGHLGGTDPRMLEQVRLLNRRVADLEAHVMRLQAENDHLVAAVHEGQLLTIDEALRTPASV</sequence>